<comment type="caution">
    <text evidence="2">The sequence shown here is derived from an EMBL/GenBank/DDBJ whole genome shotgun (WGS) entry which is preliminary data.</text>
</comment>
<keyword evidence="3" id="KW-1185">Reference proteome</keyword>
<dbReference type="EMBL" id="QLIX01000003">
    <property type="protein sequence ID" value="RAI59800.1"/>
    <property type="molecule type" value="Genomic_DNA"/>
</dbReference>
<dbReference type="Proteomes" id="UP000249065">
    <property type="component" value="Unassembled WGS sequence"/>
</dbReference>
<evidence type="ECO:0000313" key="2">
    <source>
        <dbReference type="EMBL" id="RAI59800.1"/>
    </source>
</evidence>
<gene>
    <name evidence="2" type="ORF">DOO78_05970</name>
</gene>
<evidence type="ECO:0000256" key="1">
    <source>
        <dbReference type="SAM" id="MobiDB-lite"/>
    </source>
</evidence>
<reference evidence="3" key="1">
    <citation type="submission" date="2018-06" db="EMBL/GenBank/DDBJ databases">
        <authorList>
            <person name="Khan S.A."/>
        </authorList>
    </citation>
    <scope>NUCLEOTIDE SEQUENCE [LARGE SCALE GENOMIC DNA]</scope>
    <source>
        <strain evidence="3">DB-1506</strain>
    </source>
</reference>
<protein>
    <submittedName>
        <fullName evidence="2">Uncharacterized protein</fullName>
    </submittedName>
</protein>
<organism evidence="2 3">
    <name type="scientific">Roseicella frigidaeris</name>
    <dbReference type="NCBI Taxonomy" id="2230885"/>
    <lineage>
        <taxon>Bacteria</taxon>
        <taxon>Pseudomonadati</taxon>
        <taxon>Pseudomonadota</taxon>
        <taxon>Alphaproteobacteria</taxon>
        <taxon>Acetobacterales</taxon>
        <taxon>Roseomonadaceae</taxon>
        <taxon>Roseicella</taxon>
    </lineage>
</organism>
<evidence type="ECO:0000313" key="3">
    <source>
        <dbReference type="Proteomes" id="UP000249065"/>
    </source>
</evidence>
<sequence>MTAPGATGRRIGLAAAAGLSDAGGLEQIPEEAPMEPSTFVLLSGVLTYGVPLGLAVRELLLLRRARGGGAGPGAPAAPADPPPPAWTGPLPDCLIPERRALPARRQRLLEDA</sequence>
<name>A0A327MA47_9PROT</name>
<proteinExistence type="predicted"/>
<dbReference type="AlphaFoldDB" id="A0A327MA47"/>
<feature type="region of interest" description="Disordered" evidence="1">
    <location>
        <begin position="67"/>
        <end position="93"/>
    </location>
</feature>
<accession>A0A327MA47</accession>